<keyword evidence="1" id="KW-0812">Transmembrane</keyword>
<name>A0ABS0DIX4_9NOCA</name>
<accession>A0ABS0DIX4</accession>
<dbReference type="Proteomes" id="UP000707731">
    <property type="component" value="Unassembled WGS sequence"/>
</dbReference>
<evidence type="ECO:0000313" key="3">
    <source>
        <dbReference type="Proteomes" id="UP000707731"/>
    </source>
</evidence>
<feature type="transmembrane region" description="Helical" evidence="1">
    <location>
        <begin position="168"/>
        <end position="189"/>
    </location>
</feature>
<feature type="transmembrane region" description="Helical" evidence="1">
    <location>
        <begin position="243"/>
        <end position="264"/>
    </location>
</feature>
<feature type="transmembrane region" description="Helical" evidence="1">
    <location>
        <begin position="28"/>
        <end position="46"/>
    </location>
</feature>
<keyword evidence="3" id="KW-1185">Reference proteome</keyword>
<comment type="caution">
    <text evidence="2">The sequence shown here is derived from an EMBL/GenBank/DDBJ whole genome shotgun (WGS) entry which is preliminary data.</text>
</comment>
<keyword evidence="1" id="KW-0472">Membrane</keyword>
<organism evidence="2 3">
    <name type="scientific">Nocardia higoensis</name>
    <dbReference type="NCBI Taxonomy" id="228599"/>
    <lineage>
        <taxon>Bacteria</taxon>
        <taxon>Bacillati</taxon>
        <taxon>Actinomycetota</taxon>
        <taxon>Actinomycetes</taxon>
        <taxon>Mycobacteriales</taxon>
        <taxon>Nocardiaceae</taxon>
        <taxon>Nocardia</taxon>
    </lineage>
</organism>
<feature type="transmembrane region" description="Helical" evidence="1">
    <location>
        <begin position="461"/>
        <end position="480"/>
    </location>
</feature>
<feature type="transmembrane region" description="Helical" evidence="1">
    <location>
        <begin position="92"/>
        <end position="112"/>
    </location>
</feature>
<evidence type="ECO:0000313" key="2">
    <source>
        <dbReference type="EMBL" id="MBF6358416.1"/>
    </source>
</evidence>
<dbReference type="EMBL" id="JADLQN010000015">
    <property type="protein sequence ID" value="MBF6358416.1"/>
    <property type="molecule type" value="Genomic_DNA"/>
</dbReference>
<dbReference type="RefSeq" id="WP_195005248.1">
    <property type="nucleotide sequence ID" value="NZ_JADLQN010000015.1"/>
</dbReference>
<sequence length="536" mass="55829">MTVQTRAEAAGTTGWPALLSFALRRERLTLPWWLAGLGALLAFQSVSSQNFYDTPAKLAQLRATMSGNAAALAMGGPTRSLETIGGEILFEMFTYLAVVAGLMSMFLVGRHTRSDEETSRAELLRSTRIGRRAPVIAALALAFVANVAVAVVLFGAGVGTGLPVAGSALTGIAIGAVGMTFAAVTAVAAQIADAHRIVYGITTFVIAAAYVLRAIGDVGNGVASWFSPIGWGQRTYPFVVDRWWPLALFVAAIVVLVAWAFVLLDRRDFGAGLVRSGRGNPTAPRWLSSPLGLAWRLQRATLAAWCVGSFLLAAAYGSFAQSIEQFLEDNPVIADYLPGGVEDAVDSYLALTLGITALLAAAYGISSALRARAEETAGAAEPILAGPVSRTAWLGSHSIMALAGSAAVTAVGGLGEGLAHGVLTDDLTQPARLTAAALVYVPAVWIVVAVAVVGMGWVPRAAAVVAWAYFAYCVVTVLFAEAFDLPDWFDEAAPWTHTPLAPLESASPATAAVLLAIGAALAVFGLAGLRRRDIGY</sequence>
<keyword evidence="1" id="KW-1133">Transmembrane helix</keyword>
<feature type="transmembrane region" description="Helical" evidence="1">
    <location>
        <begin position="133"/>
        <end position="156"/>
    </location>
</feature>
<feature type="transmembrane region" description="Helical" evidence="1">
    <location>
        <begin position="347"/>
        <end position="365"/>
    </location>
</feature>
<gene>
    <name evidence="2" type="ORF">IU449_28375</name>
</gene>
<feature type="transmembrane region" description="Helical" evidence="1">
    <location>
        <begin position="196"/>
        <end position="216"/>
    </location>
</feature>
<feature type="transmembrane region" description="Helical" evidence="1">
    <location>
        <begin position="435"/>
        <end position="454"/>
    </location>
</feature>
<feature type="transmembrane region" description="Helical" evidence="1">
    <location>
        <begin position="399"/>
        <end position="423"/>
    </location>
</feature>
<reference evidence="2 3" key="1">
    <citation type="submission" date="2020-10" db="EMBL/GenBank/DDBJ databases">
        <title>Identification of Nocardia species via Next-generation sequencing and recognition of intraspecies genetic diversity.</title>
        <authorList>
            <person name="Li P."/>
            <person name="Li P."/>
            <person name="Lu B."/>
        </authorList>
    </citation>
    <scope>NUCLEOTIDE SEQUENCE [LARGE SCALE GENOMIC DNA]</scope>
    <source>
        <strain evidence="2 3">BJ06-0143</strain>
    </source>
</reference>
<evidence type="ECO:0000256" key="1">
    <source>
        <dbReference type="SAM" id="Phobius"/>
    </source>
</evidence>
<proteinExistence type="predicted"/>
<feature type="transmembrane region" description="Helical" evidence="1">
    <location>
        <begin position="509"/>
        <end position="529"/>
    </location>
</feature>
<feature type="transmembrane region" description="Helical" evidence="1">
    <location>
        <begin position="300"/>
        <end position="319"/>
    </location>
</feature>
<protein>
    <submittedName>
        <fullName evidence="2">ABC transporter permease</fullName>
    </submittedName>
</protein>